<dbReference type="InterPro" id="IPR036188">
    <property type="entry name" value="FAD/NAD-bd_sf"/>
</dbReference>
<accession>A0A4V1J7K9</accession>
<dbReference type="GO" id="GO:0003955">
    <property type="term" value="F:NAD(P)H dehydrogenase (quinone) activity"/>
    <property type="evidence" value="ECO:0007669"/>
    <property type="project" value="TreeGrafter"/>
</dbReference>
<dbReference type="PANTHER" id="PTHR42913:SF3">
    <property type="entry name" value="64 KDA MITOCHONDRIAL NADH DEHYDROGENASE (EUROFUNG)"/>
    <property type="match status" value="1"/>
</dbReference>
<name>A0A4V1J7K9_9BACT</name>
<evidence type="ECO:0000256" key="2">
    <source>
        <dbReference type="ARBA" id="ARBA00005272"/>
    </source>
</evidence>
<protein>
    <recommendedName>
        <fullName evidence="6">FAD/NAD(P)-binding domain-containing protein</fullName>
    </recommendedName>
</protein>
<sequence length="424" mass="47079">MKIKKPIFKSKNRPPIRVVIVGGGFGGIKTALELGRRPEFQITLISKTDYFLYYPSLYSTATGHSVRESQVALSRIFQNRPISLVKDEVTALDAVRKLIHGKNGKTYHYDVLVMAMGSVTTYFGVNGLSRYAYGMKSIKQVRQLKKHLHQELTLDNHLDKNYVVIGAGPSGVELAGSLVGYLDWLKKVHGLKNCRVKISLVESAPRVLPKLSRRASRRALKRLRSLGIHVMLNQRVNEASSDQVIINGRPLKSHTVIWTSGVANHPLYKKYPETFQLNGGGKVAVDEYLRAAPHIYVIGDNAATVYSGLAQTALHDAIFLADHLKRLAASQPLRPYRAVKPPTVVPIGPNWALMEWGWLVMSGRLAALVRRLADFIGYDDVLPIGQALGVWRSSFKREENCPVCLRAIVGARATVNLTRSKTTG</sequence>
<evidence type="ECO:0000256" key="5">
    <source>
        <dbReference type="ARBA" id="ARBA00023002"/>
    </source>
</evidence>
<evidence type="ECO:0000313" key="8">
    <source>
        <dbReference type="Proteomes" id="UP000289269"/>
    </source>
</evidence>
<evidence type="ECO:0000313" key="7">
    <source>
        <dbReference type="EMBL" id="RWZ79133.1"/>
    </source>
</evidence>
<keyword evidence="5" id="KW-0560">Oxidoreductase</keyword>
<comment type="cofactor">
    <cofactor evidence="1">
        <name>FAD</name>
        <dbReference type="ChEBI" id="CHEBI:57692"/>
    </cofactor>
</comment>
<dbReference type="PANTHER" id="PTHR42913">
    <property type="entry name" value="APOPTOSIS-INDUCING FACTOR 1"/>
    <property type="match status" value="1"/>
</dbReference>
<keyword evidence="8" id="KW-1185">Reference proteome</keyword>
<dbReference type="AlphaFoldDB" id="A0A4V1J7K9"/>
<organism evidence="7 8">
    <name type="scientific">Candidatus Chaera renei</name>
    <dbReference type="NCBI Taxonomy" id="2506947"/>
    <lineage>
        <taxon>Bacteria</taxon>
        <taxon>Candidatus Saccharimonadota</taxon>
        <taxon>Candidatus Saccharimonadia</taxon>
        <taxon>Candidatus Saccharimonadales</taxon>
        <taxon>Candidatus Saccharimonadaceae</taxon>
        <taxon>Candidatus Chaera</taxon>
    </lineage>
</organism>
<dbReference type="InterPro" id="IPR051169">
    <property type="entry name" value="NADH-Q_oxidoreductase"/>
</dbReference>
<evidence type="ECO:0000256" key="4">
    <source>
        <dbReference type="ARBA" id="ARBA00022827"/>
    </source>
</evidence>
<proteinExistence type="inferred from homology"/>
<keyword evidence="3" id="KW-0285">Flavoprotein</keyword>
<dbReference type="Proteomes" id="UP000289269">
    <property type="component" value="Unassembled WGS sequence"/>
</dbReference>
<dbReference type="Gene3D" id="3.50.50.100">
    <property type="match status" value="1"/>
</dbReference>
<dbReference type="PRINTS" id="PR00411">
    <property type="entry name" value="PNDRDTASEI"/>
</dbReference>
<evidence type="ECO:0000256" key="3">
    <source>
        <dbReference type="ARBA" id="ARBA00022630"/>
    </source>
</evidence>
<keyword evidence="4" id="KW-0274">FAD</keyword>
<dbReference type="SUPFAM" id="SSF51905">
    <property type="entry name" value="FAD/NAD(P)-binding domain"/>
    <property type="match status" value="2"/>
</dbReference>
<reference evidence="7" key="1">
    <citation type="submission" date="2019-01" db="EMBL/GenBank/DDBJ databases">
        <title>Genomic signatures and co-occurrence patterns of the ultra-small Saccharimodia (Patescibacteria phylum) suggest a symbiotic lifestyle.</title>
        <authorList>
            <person name="Lemos L."/>
            <person name="Medeiros J."/>
            <person name="Andreote F."/>
            <person name="Fernandes G."/>
            <person name="Varani A."/>
            <person name="Oliveira G."/>
            <person name="Pylro V."/>
        </authorList>
    </citation>
    <scope>NUCLEOTIDE SEQUENCE [LARGE SCALE GENOMIC DNA]</scope>
    <source>
        <strain evidence="7">AMD01</strain>
    </source>
</reference>
<dbReference type="EMBL" id="SCKW01000018">
    <property type="protein sequence ID" value="RWZ79133.1"/>
    <property type="molecule type" value="Genomic_DNA"/>
</dbReference>
<dbReference type="GO" id="GO:0019646">
    <property type="term" value="P:aerobic electron transport chain"/>
    <property type="evidence" value="ECO:0007669"/>
    <property type="project" value="TreeGrafter"/>
</dbReference>
<feature type="domain" description="FAD/NAD(P)-binding" evidence="6">
    <location>
        <begin position="17"/>
        <end position="315"/>
    </location>
</feature>
<evidence type="ECO:0000259" key="6">
    <source>
        <dbReference type="Pfam" id="PF07992"/>
    </source>
</evidence>
<dbReference type="InterPro" id="IPR023753">
    <property type="entry name" value="FAD/NAD-binding_dom"/>
</dbReference>
<comment type="similarity">
    <text evidence="2">Belongs to the NADH dehydrogenase family.</text>
</comment>
<evidence type="ECO:0000256" key="1">
    <source>
        <dbReference type="ARBA" id="ARBA00001974"/>
    </source>
</evidence>
<comment type="caution">
    <text evidence="7">The sequence shown here is derived from an EMBL/GenBank/DDBJ whole genome shotgun (WGS) entry which is preliminary data.</text>
</comment>
<gene>
    <name evidence="7" type="ORF">EOT04_02095</name>
</gene>
<dbReference type="PRINTS" id="PR00368">
    <property type="entry name" value="FADPNR"/>
</dbReference>
<dbReference type="Pfam" id="PF07992">
    <property type="entry name" value="Pyr_redox_2"/>
    <property type="match status" value="1"/>
</dbReference>